<feature type="chain" id="PRO_5041457107" evidence="2">
    <location>
        <begin position="20"/>
        <end position="71"/>
    </location>
</feature>
<feature type="signal peptide" evidence="2">
    <location>
        <begin position="1"/>
        <end position="19"/>
    </location>
</feature>
<gene>
    <name evidence="3" type="ORF">CYNAS_LOCUS7292</name>
</gene>
<name>A0AA36M0Z3_CYLNA</name>
<evidence type="ECO:0000256" key="2">
    <source>
        <dbReference type="SAM" id="SignalP"/>
    </source>
</evidence>
<keyword evidence="2" id="KW-0732">Signal</keyword>
<dbReference type="AlphaFoldDB" id="A0AA36M0Z3"/>
<comment type="caution">
    <text evidence="3">The sequence shown here is derived from an EMBL/GenBank/DDBJ whole genome shotgun (WGS) entry which is preliminary data.</text>
</comment>
<proteinExistence type="predicted"/>
<reference evidence="3" key="1">
    <citation type="submission" date="2023-07" db="EMBL/GenBank/DDBJ databases">
        <authorList>
            <consortium name="CYATHOMIX"/>
        </authorList>
    </citation>
    <scope>NUCLEOTIDE SEQUENCE</scope>
    <source>
        <strain evidence="3">N/A</strain>
    </source>
</reference>
<dbReference type="EMBL" id="CATQJL010000112">
    <property type="protein sequence ID" value="CAJ0595309.1"/>
    <property type="molecule type" value="Genomic_DNA"/>
</dbReference>
<protein>
    <submittedName>
        <fullName evidence="3">Uncharacterized protein</fullName>
    </submittedName>
</protein>
<organism evidence="3 4">
    <name type="scientific">Cylicocyclus nassatus</name>
    <name type="common">Nematode worm</name>
    <dbReference type="NCBI Taxonomy" id="53992"/>
    <lineage>
        <taxon>Eukaryota</taxon>
        <taxon>Metazoa</taxon>
        <taxon>Ecdysozoa</taxon>
        <taxon>Nematoda</taxon>
        <taxon>Chromadorea</taxon>
        <taxon>Rhabditida</taxon>
        <taxon>Rhabditina</taxon>
        <taxon>Rhabditomorpha</taxon>
        <taxon>Strongyloidea</taxon>
        <taxon>Strongylidae</taxon>
        <taxon>Cylicocyclus</taxon>
    </lineage>
</organism>
<evidence type="ECO:0000313" key="4">
    <source>
        <dbReference type="Proteomes" id="UP001176961"/>
    </source>
</evidence>
<dbReference type="Proteomes" id="UP001176961">
    <property type="component" value="Unassembled WGS sequence"/>
</dbReference>
<feature type="compositionally biased region" description="Polar residues" evidence="1">
    <location>
        <begin position="37"/>
        <end position="49"/>
    </location>
</feature>
<evidence type="ECO:0000313" key="3">
    <source>
        <dbReference type="EMBL" id="CAJ0595309.1"/>
    </source>
</evidence>
<feature type="region of interest" description="Disordered" evidence="1">
    <location>
        <begin position="24"/>
        <end position="52"/>
    </location>
</feature>
<keyword evidence="4" id="KW-1185">Reference proteome</keyword>
<accession>A0AA36M0Z3</accession>
<evidence type="ECO:0000256" key="1">
    <source>
        <dbReference type="SAM" id="MobiDB-lite"/>
    </source>
</evidence>
<sequence>MKLIELLIILSVLQWSSEQEKFLDEEKQQPPVEAAEETTTPAYSETQGLKRQGAIRRKAMGSEFNIPETLA</sequence>